<feature type="non-terminal residue" evidence="3">
    <location>
        <position position="229"/>
    </location>
</feature>
<name>A0AAW0YCW2_CHEQU</name>
<dbReference type="Gene3D" id="2.60.40.10">
    <property type="entry name" value="Immunoglobulins"/>
    <property type="match status" value="2"/>
</dbReference>
<comment type="caution">
    <text evidence="3">The sequence shown here is derived from an EMBL/GenBank/DDBJ whole genome shotgun (WGS) entry which is preliminary data.</text>
</comment>
<protein>
    <recommendedName>
        <fullName evidence="2">Ig-like domain-containing protein</fullName>
    </recommendedName>
</protein>
<feature type="domain" description="Ig-like" evidence="2">
    <location>
        <begin position="1"/>
        <end position="86"/>
    </location>
</feature>
<evidence type="ECO:0000259" key="2">
    <source>
        <dbReference type="PROSITE" id="PS50835"/>
    </source>
</evidence>
<dbReference type="SUPFAM" id="SSF48726">
    <property type="entry name" value="Immunoglobulin"/>
    <property type="match status" value="2"/>
</dbReference>
<dbReference type="Pfam" id="PF08205">
    <property type="entry name" value="C2-set_2"/>
    <property type="match status" value="1"/>
</dbReference>
<dbReference type="Proteomes" id="UP001445076">
    <property type="component" value="Unassembled WGS sequence"/>
</dbReference>
<dbReference type="InterPro" id="IPR007110">
    <property type="entry name" value="Ig-like_dom"/>
</dbReference>
<dbReference type="PROSITE" id="PS50835">
    <property type="entry name" value="IG_LIKE"/>
    <property type="match status" value="2"/>
</dbReference>
<accession>A0AAW0YCW2</accession>
<dbReference type="PANTHER" id="PTHR23278">
    <property type="entry name" value="SIDESTEP PROTEIN"/>
    <property type="match status" value="1"/>
</dbReference>
<evidence type="ECO:0000313" key="3">
    <source>
        <dbReference type="EMBL" id="KAK8749823.1"/>
    </source>
</evidence>
<dbReference type="CDD" id="cd00096">
    <property type="entry name" value="Ig"/>
    <property type="match status" value="1"/>
</dbReference>
<dbReference type="EMBL" id="JARKIK010000009">
    <property type="protein sequence ID" value="KAK8749823.1"/>
    <property type="molecule type" value="Genomic_DNA"/>
</dbReference>
<dbReference type="AlphaFoldDB" id="A0AAW0YCW2"/>
<feature type="domain" description="Ig-like" evidence="2">
    <location>
        <begin position="94"/>
        <end position="189"/>
    </location>
</feature>
<evidence type="ECO:0000256" key="1">
    <source>
        <dbReference type="ARBA" id="ARBA00023157"/>
    </source>
</evidence>
<dbReference type="InterPro" id="IPR013162">
    <property type="entry name" value="CD80_C2-set"/>
</dbReference>
<dbReference type="InterPro" id="IPR013783">
    <property type="entry name" value="Ig-like_fold"/>
</dbReference>
<sequence>MVYVVLWYRDGNKEPIYSYDNRPGRLQPPEQRHTVNSELLQGRVTFRPGQMPALHIQRVMTSDQANYTCRVDFRIASSRRTYLSLQVVVPPGQPVLRIGGQRVTNEVLGPFQEGASLVITCSVAGGEPPPDLVWMREDEVLDATVESRSSAITENQLGLLRLSRTFHNAVLTCYASNNNITSPAQASITVTMNLRPLVTRLVAPPKGLRVGREYDISCASAGSRPHANM</sequence>
<proteinExistence type="predicted"/>
<evidence type="ECO:0000313" key="4">
    <source>
        <dbReference type="Proteomes" id="UP001445076"/>
    </source>
</evidence>
<keyword evidence="1" id="KW-1015">Disulfide bond</keyword>
<dbReference type="PANTHER" id="PTHR23278:SF19">
    <property type="entry name" value="OBSCURIN"/>
    <property type="match status" value="1"/>
</dbReference>
<gene>
    <name evidence="3" type="ORF">OTU49_015572</name>
</gene>
<keyword evidence="4" id="KW-1185">Reference proteome</keyword>
<organism evidence="3 4">
    <name type="scientific">Cherax quadricarinatus</name>
    <name type="common">Australian red claw crayfish</name>
    <dbReference type="NCBI Taxonomy" id="27406"/>
    <lineage>
        <taxon>Eukaryota</taxon>
        <taxon>Metazoa</taxon>
        <taxon>Ecdysozoa</taxon>
        <taxon>Arthropoda</taxon>
        <taxon>Crustacea</taxon>
        <taxon>Multicrustacea</taxon>
        <taxon>Malacostraca</taxon>
        <taxon>Eumalacostraca</taxon>
        <taxon>Eucarida</taxon>
        <taxon>Decapoda</taxon>
        <taxon>Pleocyemata</taxon>
        <taxon>Astacidea</taxon>
        <taxon>Parastacoidea</taxon>
        <taxon>Parastacidae</taxon>
        <taxon>Cherax</taxon>
    </lineage>
</organism>
<dbReference type="InterPro" id="IPR036179">
    <property type="entry name" value="Ig-like_dom_sf"/>
</dbReference>
<reference evidence="3 4" key="1">
    <citation type="journal article" date="2024" name="BMC Genomics">
        <title>Genome assembly of redclaw crayfish (Cherax quadricarinatus) provides insights into its immune adaptation and hypoxia tolerance.</title>
        <authorList>
            <person name="Liu Z."/>
            <person name="Zheng J."/>
            <person name="Li H."/>
            <person name="Fang K."/>
            <person name="Wang S."/>
            <person name="He J."/>
            <person name="Zhou D."/>
            <person name="Weng S."/>
            <person name="Chi M."/>
            <person name="Gu Z."/>
            <person name="He J."/>
            <person name="Li F."/>
            <person name="Wang M."/>
        </authorList>
    </citation>
    <scope>NUCLEOTIDE SEQUENCE [LARGE SCALE GENOMIC DNA]</scope>
    <source>
        <strain evidence="3">ZL_2023a</strain>
    </source>
</reference>